<keyword evidence="2" id="KW-0472">Membrane</keyword>
<dbReference type="InterPro" id="IPR036249">
    <property type="entry name" value="Thioredoxin-like_sf"/>
</dbReference>
<dbReference type="Pfam" id="PF01436">
    <property type="entry name" value="NHL"/>
    <property type="match status" value="1"/>
</dbReference>
<dbReference type="SUPFAM" id="SSF52833">
    <property type="entry name" value="Thioredoxin-like"/>
    <property type="match status" value="1"/>
</dbReference>
<dbReference type="Gene3D" id="3.40.30.10">
    <property type="entry name" value="Glutaredoxin"/>
    <property type="match status" value="1"/>
</dbReference>
<accession>A0A2W5HH32</accession>
<feature type="transmembrane region" description="Helical" evidence="2">
    <location>
        <begin position="52"/>
        <end position="75"/>
    </location>
</feature>
<gene>
    <name evidence="4" type="ORF">DI586_11420</name>
</gene>
<evidence type="ECO:0000259" key="3">
    <source>
        <dbReference type="PROSITE" id="PS51352"/>
    </source>
</evidence>
<dbReference type="InterPro" id="IPR013766">
    <property type="entry name" value="Thioredoxin_domain"/>
</dbReference>
<dbReference type="Pfam" id="PF13905">
    <property type="entry name" value="Thioredoxin_8"/>
    <property type="match status" value="1"/>
</dbReference>
<sequence length="528" mass="57982">MILMMARRSHGQPFRAAAVSISALKAAVRFKSACHACFRRHFVLWQVTPAFVGMALMRVLILSLFIISFSSVAIASPEKMFEKSSAAKWLNTTRPLVQEDFQGKAVLLDFWTYGCINCMQIIPDLDYLEEKFGNRLLIVGVHSAKFEGESGNSRILFAAKRFGLRHPVYNDADFAVWNSYGVKAWPTQILLGPDGKEIARWSGEGHRKQIEAAVTAIKTTSNQAAPILKQKNKTNLLFPARIEARPDTLYIADSGHNQIVVTDPTGLGIARVGSGLKDGKDGDLISASFNAPRGLAVQDKKIYVADTGSHKIRVIDLLRKEVDTLAGNGKRGGLGKLASPWDVEFIGNDKLAIANAGTHQILLYDIEKDELSVLAGSGREDIIDGPALNAALAQPSGLSYYNGVLYFVDAESSSLRQLKDGQVTTLIGTGLFDFGFKDGKYPAARLQHPQGLYADQGKIYIADTYNDAVRIYDLKTGELSTQKIEQRKLNEPGDVYKQGLGLFVVNTNNHEIDRALVGSPLLQEIRVR</sequence>
<organism evidence="4 5">
    <name type="scientific">Micavibrio aeruginosavorus</name>
    <dbReference type="NCBI Taxonomy" id="349221"/>
    <lineage>
        <taxon>Bacteria</taxon>
        <taxon>Pseudomonadati</taxon>
        <taxon>Bdellovibrionota</taxon>
        <taxon>Bdellovibrionia</taxon>
        <taxon>Bdellovibrionales</taxon>
        <taxon>Pseudobdellovibrionaceae</taxon>
        <taxon>Micavibrio</taxon>
    </lineage>
</organism>
<keyword evidence="2" id="KW-1133">Transmembrane helix</keyword>
<comment type="caution">
    <text evidence="4">The sequence shown here is derived from an EMBL/GenBank/DDBJ whole genome shotgun (WGS) entry which is preliminary data.</text>
</comment>
<keyword evidence="1" id="KW-0677">Repeat</keyword>
<dbReference type="InterPro" id="IPR011042">
    <property type="entry name" value="6-blade_b-propeller_TolB-like"/>
</dbReference>
<dbReference type="AlphaFoldDB" id="A0A2W5HH32"/>
<dbReference type="EMBL" id="QFOT01000200">
    <property type="protein sequence ID" value="PZP53069.1"/>
    <property type="molecule type" value="Genomic_DNA"/>
</dbReference>
<dbReference type="Gene3D" id="2.120.10.30">
    <property type="entry name" value="TolB, C-terminal domain"/>
    <property type="match status" value="2"/>
</dbReference>
<dbReference type="InterPro" id="IPR012336">
    <property type="entry name" value="Thioredoxin-like_fold"/>
</dbReference>
<keyword evidence="2" id="KW-0812">Transmembrane</keyword>
<reference evidence="4 5" key="1">
    <citation type="submission" date="2017-08" db="EMBL/GenBank/DDBJ databases">
        <title>Infants hospitalized years apart are colonized by the same room-sourced microbial strains.</title>
        <authorList>
            <person name="Brooks B."/>
            <person name="Olm M.R."/>
            <person name="Firek B.A."/>
            <person name="Baker R."/>
            <person name="Thomas B.C."/>
            <person name="Morowitz M.J."/>
            <person name="Banfield J.F."/>
        </authorList>
    </citation>
    <scope>NUCLEOTIDE SEQUENCE [LARGE SCALE GENOMIC DNA]</scope>
    <source>
        <strain evidence="4">S2_006_000_R2_64</strain>
    </source>
</reference>
<evidence type="ECO:0000256" key="1">
    <source>
        <dbReference type="ARBA" id="ARBA00022737"/>
    </source>
</evidence>
<dbReference type="PANTHER" id="PTHR46388">
    <property type="entry name" value="NHL REPEAT-CONTAINING PROTEIN 2"/>
    <property type="match status" value="1"/>
</dbReference>
<dbReference type="Proteomes" id="UP000249739">
    <property type="component" value="Unassembled WGS sequence"/>
</dbReference>
<dbReference type="InterPro" id="IPR001258">
    <property type="entry name" value="NHL_repeat"/>
</dbReference>
<feature type="domain" description="Thioredoxin" evidence="3">
    <location>
        <begin position="70"/>
        <end position="219"/>
    </location>
</feature>
<dbReference type="PROSITE" id="PS51352">
    <property type="entry name" value="THIOREDOXIN_2"/>
    <property type="match status" value="1"/>
</dbReference>
<name>A0A2W5HH32_9BACT</name>
<evidence type="ECO:0000313" key="4">
    <source>
        <dbReference type="EMBL" id="PZP53069.1"/>
    </source>
</evidence>
<evidence type="ECO:0000313" key="5">
    <source>
        <dbReference type="Proteomes" id="UP000249739"/>
    </source>
</evidence>
<evidence type="ECO:0000256" key="2">
    <source>
        <dbReference type="SAM" id="Phobius"/>
    </source>
</evidence>
<dbReference type="PANTHER" id="PTHR46388:SF2">
    <property type="entry name" value="NHL REPEAT-CONTAINING PROTEIN 2"/>
    <property type="match status" value="1"/>
</dbReference>
<protein>
    <recommendedName>
        <fullName evidence="3">Thioredoxin domain-containing protein</fullName>
    </recommendedName>
</protein>
<dbReference type="SUPFAM" id="SSF63825">
    <property type="entry name" value="YWTD domain"/>
    <property type="match status" value="1"/>
</dbReference>
<proteinExistence type="predicted"/>